<dbReference type="EMBL" id="MT144267">
    <property type="protein sequence ID" value="QJA51483.1"/>
    <property type="molecule type" value="Genomic_DNA"/>
</dbReference>
<evidence type="ECO:0000313" key="1">
    <source>
        <dbReference type="EMBL" id="QJA51483.1"/>
    </source>
</evidence>
<organism evidence="1">
    <name type="scientific">viral metagenome</name>
    <dbReference type="NCBI Taxonomy" id="1070528"/>
    <lineage>
        <taxon>unclassified sequences</taxon>
        <taxon>metagenomes</taxon>
        <taxon>organismal metagenomes</taxon>
    </lineage>
</organism>
<evidence type="ECO:0008006" key="2">
    <source>
        <dbReference type="Google" id="ProtNLM"/>
    </source>
</evidence>
<dbReference type="AlphaFoldDB" id="A0A6H1ZU79"/>
<protein>
    <recommendedName>
        <fullName evidence="2">Tail protein</fullName>
    </recommendedName>
</protein>
<gene>
    <name evidence="1" type="ORF">TM448A02169_0003</name>
</gene>
<accession>A0A6H1ZU79</accession>
<reference evidence="1" key="1">
    <citation type="submission" date="2020-03" db="EMBL/GenBank/DDBJ databases">
        <title>The deep terrestrial virosphere.</title>
        <authorList>
            <person name="Holmfeldt K."/>
            <person name="Nilsson E."/>
            <person name="Simone D."/>
            <person name="Lopez-Fernandez M."/>
            <person name="Wu X."/>
            <person name="de Brujin I."/>
            <person name="Lundin D."/>
            <person name="Andersson A."/>
            <person name="Bertilsson S."/>
            <person name="Dopson M."/>
        </authorList>
    </citation>
    <scope>NUCLEOTIDE SEQUENCE</scope>
    <source>
        <strain evidence="1">TM448A02169</strain>
    </source>
</reference>
<name>A0A6H1ZU79_9ZZZZ</name>
<sequence length="150" mass="15445">MFYDNINNDGSSFNTSFRSGNGKAFVQAYATSGMVANTPYAVKFTGSGYSATILVASIYAYVGVPERITASGCVGWVQIRGPVEGLQASAAESVGSVGHAISWEVATVFASSSANQGNGERGQIGVLTKAANASTTLNVYLTGVWATPKA</sequence>
<proteinExistence type="predicted"/>